<keyword evidence="3" id="KW-1185">Reference proteome</keyword>
<protein>
    <submittedName>
        <fullName evidence="2">Oligogalacturonate lyase</fullName>
        <ecNumber evidence="2">4.2.2.6</ecNumber>
    </submittedName>
</protein>
<dbReference type="InterPro" id="IPR015943">
    <property type="entry name" value="WD40/YVTN_repeat-like_dom_sf"/>
</dbReference>
<evidence type="ECO:0000313" key="3">
    <source>
        <dbReference type="Proteomes" id="UP000265800"/>
    </source>
</evidence>
<dbReference type="SUPFAM" id="SSF82171">
    <property type="entry name" value="DPP6 N-terminal domain-like"/>
    <property type="match status" value="1"/>
</dbReference>
<dbReference type="RefSeq" id="WP_119359281.1">
    <property type="nucleotide sequence ID" value="NZ_QWKZ01000012.1"/>
</dbReference>
<dbReference type="InterPro" id="IPR027946">
    <property type="entry name" value="Ogl_dom"/>
</dbReference>
<evidence type="ECO:0000313" key="2">
    <source>
        <dbReference type="EMBL" id="RIH88474.1"/>
    </source>
</evidence>
<dbReference type="GO" id="GO:0045490">
    <property type="term" value="P:pectin catabolic process"/>
    <property type="evidence" value="ECO:0007669"/>
    <property type="project" value="InterPro"/>
</dbReference>
<dbReference type="Gene3D" id="2.130.10.10">
    <property type="entry name" value="YVTN repeat-like/Quinoprotein amine dehydrogenase"/>
    <property type="match status" value="1"/>
</dbReference>
<dbReference type="EMBL" id="QWKZ01000012">
    <property type="protein sequence ID" value="RIH88474.1"/>
    <property type="molecule type" value="Genomic_DNA"/>
</dbReference>
<comment type="caution">
    <text evidence="2">The sequence shown here is derived from an EMBL/GenBank/DDBJ whole genome shotgun (WGS) entry which is preliminary data.</text>
</comment>
<sequence>MNPFTLLTDPKTRRRIVRLTDRGNNVHLYFTENAFVLNRPEIVFRSDRASKAQRAPHENPHYNLFKLNFLTGEVTQLTDEAHPVGSATKTPDGRLIAYLTAGQVKLLDTLTGKTTLLYEDDGRYQLYSPSISPNRRYVGFARNERVRAVNTNVNYGGFKESYYQIKDGRITLASTDGSGWFDVFRDTHWLGHFQFSPLDSTLAIFCHEGPWNLVTQRIWLIDLLAREVRPLFRQDEGDAVGHEFWTQDGLVFFDNRGPGHDGTITSSKTQAVVHEPAPSSFRPYVGWMDTQGRLVRRVEMPYYCNHYHAHPHRPLLVGDDAERLVLIDVREDTPRLEVLCYHGTSWHTQASHCHPTFSWDGRYILYASDQGGQVNLYLIDLEDPVLFA</sequence>
<dbReference type="OrthoDB" id="8432779at2"/>
<feature type="domain" description="Oligogalacturonate lyase" evidence="1">
    <location>
        <begin position="154"/>
        <end position="250"/>
    </location>
</feature>
<gene>
    <name evidence="2" type="primary">ogl</name>
    <name evidence="2" type="ORF">Mlute_00601</name>
</gene>
<dbReference type="GO" id="GO:0047487">
    <property type="term" value="F:oligogalacturonide lyase activity"/>
    <property type="evidence" value="ECO:0007669"/>
    <property type="project" value="UniProtKB-EC"/>
</dbReference>
<dbReference type="InterPro" id="IPR011659">
    <property type="entry name" value="WD40"/>
</dbReference>
<reference evidence="2 3" key="1">
    <citation type="submission" date="2018-08" db="EMBL/GenBank/DDBJ databases">
        <title>Meiothermus luteus KCTC 52599 genome sequencing project.</title>
        <authorList>
            <person name="Da Costa M.S."/>
            <person name="Albuquerque L."/>
            <person name="Raposo P."/>
            <person name="Froufe H.J.C."/>
            <person name="Barroso C.S."/>
            <person name="Egas C."/>
        </authorList>
    </citation>
    <scope>NUCLEOTIDE SEQUENCE [LARGE SCALE GENOMIC DNA]</scope>
    <source>
        <strain evidence="2 3">KCTC 52599</strain>
    </source>
</reference>
<name>A0A399EV99_9DEIN</name>
<dbReference type="AlphaFoldDB" id="A0A399EV99"/>
<proteinExistence type="predicted"/>
<organism evidence="2 3">
    <name type="scientific">Meiothermus luteus</name>
    <dbReference type="NCBI Taxonomy" id="2026184"/>
    <lineage>
        <taxon>Bacteria</taxon>
        <taxon>Thermotogati</taxon>
        <taxon>Deinococcota</taxon>
        <taxon>Deinococci</taxon>
        <taxon>Thermales</taxon>
        <taxon>Thermaceae</taxon>
        <taxon>Meiothermus</taxon>
    </lineage>
</organism>
<dbReference type="Proteomes" id="UP000265800">
    <property type="component" value="Unassembled WGS sequence"/>
</dbReference>
<accession>A0A399EV99</accession>
<evidence type="ECO:0000259" key="1">
    <source>
        <dbReference type="Pfam" id="PF14583"/>
    </source>
</evidence>
<keyword evidence="2" id="KW-0456">Lyase</keyword>
<dbReference type="Pfam" id="PF07676">
    <property type="entry name" value="PD40"/>
    <property type="match status" value="1"/>
</dbReference>
<dbReference type="EC" id="4.2.2.6" evidence="2"/>
<dbReference type="Pfam" id="PF14583">
    <property type="entry name" value="Pectate_lyase22"/>
    <property type="match status" value="1"/>
</dbReference>